<dbReference type="AlphaFoldDB" id="A0A317XID8"/>
<gene>
    <name evidence="1" type="ORF">BCV70DRAFT_46507</name>
</gene>
<evidence type="ECO:0000313" key="2">
    <source>
        <dbReference type="Proteomes" id="UP000246740"/>
    </source>
</evidence>
<proteinExistence type="predicted"/>
<dbReference type="InParanoid" id="A0A317XID8"/>
<sequence length="149" mass="16204">MVMTWASDNARLHSDADAFCIEAQLNHAERDCESDLLICVYVCAGSVACVLSRSVCVCVCQGAPSRPGGSGLSFAHALSSFPLLLLILLDGPHSATSRLLSFLREIAISSSTSSFATATPRYHQFDFLRPDHYSILAHFTRQKTSLVPR</sequence>
<protein>
    <submittedName>
        <fullName evidence="1">Uncharacterized protein</fullName>
    </submittedName>
</protein>
<evidence type="ECO:0000313" key="1">
    <source>
        <dbReference type="EMBL" id="PWY97841.1"/>
    </source>
</evidence>
<dbReference type="Proteomes" id="UP000246740">
    <property type="component" value="Unassembled WGS sequence"/>
</dbReference>
<accession>A0A317XID8</accession>
<keyword evidence="2" id="KW-1185">Reference proteome</keyword>
<name>A0A317XID8_9BASI</name>
<dbReference type="EMBL" id="KZ819202">
    <property type="protein sequence ID" value="PWY97841.1"/>
    <property type="molecule type" value="Genomic_DNA"/>
</dbReference>
<reference evidence="1 2" key="1">
    <citation type="journal article" date="2018" name="Mol. Biol. Evol.">
        <title>Broad Genomic Sampling Reveals a Smut Pathogenic Ancestry of the Fungal Clade Ustilaginomycotina.</title>
        <authorList>
            <person name="Kijpornyongpan T."/>
            <person name="Mondo S.J."/>
            <person name="Barry K."/>
            <person name="Sandor L."/>
            <person name="Lee J."/>
            <person name="Lipzen A."/>
            <person name="Pangilinan J."/>
            <person name="LaButti K."/>
            <person name="Hainaut M."/>
            <person name="Henrissat B."/>
            <person name="Grigoriev I.V."/>
            <person name="Spatafora J.W."/>
            <person name="Aime M.C."/>
        </authorList>
    </citation>
    <scope>NUCLEOTIDE SEQUENCE [LARGE SCALE GENOMIC DNA]</scope>
    <source>
        <strain evidence="1 2">MCA 3645</strain>
    </source>
</reference>
<organism evidence="1 2">
    <name type="scientific">Testicularia cyperi</name>
    <dbReference type="NCBI Taxonomy" id="1882483"/>
    <lineage>
        <taxon>Eukaryota</taxon>
        <taxon>Fungi</taxon>
        <taxon>Dikarya</taxon>
        <taxon>Basidiomycota</taxon>
        <taxon>Ustilaginomycotina</taxon>
        <taxon>Ustilaginomycetes</taxon>
        <taxon>Ustilaginales</taxon>
        <taxon>Anthracoideaceae</taxon>
        <taxon>Testicularia</taxon>
    </lineage>
</organism>